<dbReference type="InterPro" id="IPR035437">
    <property type="entry name" value="SNase_OB-fold_sf"/>
</dbReference>
<dbReference type="Gene3D" id="2.60.40.290">
    <property type="match status" value="1"/>
</dbReference>
<proteinExistence type="predicted"/>
<gene>
    <name evidence="4" type="ORF">SK803_02595</name>
</gene>
<evidence type="ECO:0000313" key="4">
    <source>
        <dbReference type="EMBL" id="MDX8029077.1"/>
    </source>
</evidence>
<name>A0ABU4ST48_9PSEU</name>
<organism evidence="4 5">
    <name type="scientific">Lentzea miocenica</name>
    <dbReference type="NCBI Taxonomy" id="3095431"/>
    <lineage>
        <taxon>Bacteria</taxon>
        <taxon>Bacillati</taxon>
        <taxon>Actinomycetota</taxon>
        <taxon>Actinomycetes</taxon>
        <taxon>Pseudonocardiales</taxon>
        <taxon>Pseudonocardiaceae</taxon>
        <taxon>Lentzea</taxon>
    </lineage>
</organism>
<feature type="region of interest" description="Disordered" evidence="1">
    <location>
        <begin position="156"/>
        <end position="186"/>
    </location>
</feature>
<sequence length="289" mass="30038">MRLRYRYRPVFYTPAAVLIVAACTTGSSDPASPGSSPSSPQHVTVQPPPLEVVAGVVDARTVQLSNGLEARILGLAAADECWSASSLKFTQDTLLGKPVRYSRASESSITLRLNNNDDFAALAVSKGVARAEKDDLVLTEVEKSAATAGLGLWGPPCKTSATSAAPPPSPTTTTPPPPPAPPAAKKDCAVSYGILKEWTGGFHVEITVRNTTQASVQQWMLTWKFSGGQRVGQAFGASVFQRGADVVAMSSNGPAPLNAGSSATFRFNTEGSTVTPSAFALNGKACSLG</sequence>
<dbReference type="Proteomes" id="UP001285521">
    <property type="component" value="Unassembled WGS sequence"/>
</dbReference>
<accession>A0ABU4ST48</accession>
<feature type="compositionally biased region" description="Pro residues" evidence="1">
    <location>
        <begin position="165"/>
        <end position="182"/>
    </location>
</feature>
<dbReference type="PROSITE" id="PS51173">
    <property type="entry name" value="CBM2"/>
    <property type="match status" value="1"/>
</dbReference>
<dbReference type="SUPFAM" id="SSF49384">
    <property type="entry name" value="Carbohydrate-binding domain"/>
    <property type="match status" value="1"/>
</dbReference>
<dbReference type="RefSeq" id="WP_319964085.1">
    <property type="nucleotide sequence ID" value="NZ_JAXAVW010000002.1"/>
</dbReference>
<dbReference type="InterPro" id="IPR008965">
    <property type="entry name" value="CBM2/CBM3_carb-bd_dom_sf"/>
</dbReference>
<dbReference type="SMART" id="SM00637">
    <property type="entry name" value="CBD_II"/>
    <property type="match status" value="1"/>
</dbReference>
<dbReference type="InterPro" id="IPR012291">
    <property type="entry name" value="CBM2_carb-bd_dom_sf"/>
</dbReference>
<dbReference type="InterPro" id="IPR001919">
    <property type="entry name" value="CBD2"/>
</dbReference>
<dbReference type="EMBL" id="JAXAVW010000002">
    <property type="protein sequence ID" value="MDX8029077.1"/>
    <property type="molecule type" value="Genomic_DNA"/>
</dbReference>
<evidence type="ECO:0000256" key="2">
    <source>
        <dbReference type="SAM" id="SignalP"/>
    </source>
</evidence>
<dbReference type="SUPFAM" id="SSF50199">
    <property type="entry name" value="Staphylococcal nuclease"/>
    <property type="match status" value="1"/>
</dbReference>
<evidence type="ECO:0000256" key="1">
    <source>
        <dbReference type="SAM" id="MobiDB-lite"/>
    </source>
</evidence>
<keyword evidence="5" id="KW-1185">Reference proteome</keyword>
<protein>
    <submittedName>
        <fullName evidence="4">Cellulose binding domain-containing protein</fullName>
    </submittedName>
</protein>
<feature type="domain" description="CBM2" evidence="3">
    <location>
        <begin position="181"/>
        <end position="289"/>
    </location>
</feature>
<evidence type="ECO:0000259" key="3">
    <source>
        <dbReference type="PROSITE" id="PS51173"/>
    </source>
</evidence>
<dbReference type="Pfam" id="PF00553">
    <property type="entry name" value="CBM_2"/>
    <property type="match status" value="1"/>
</dbReference>
<evidence type="ECO:0000313" key="5">
    <source>
        <dbReference type="Proteomes" id="UP001285521"/>
    </source>
</evidence>
<comment type="caution">
    <text evidence="4">The sequence shown here is derived from an EMBL/GenBank/DDBJ whole genome shotgun (WGS) entry which is preliminary data.</text>
</comment>
<feature type="chain" id="PRO_5047180221" evidence="2">
    <location>
        <begin position="22"/>
        <end position="289"/>
    </location>
</feature>
<dbReference type="PROSITE" id="PS51257">
    <property type="entry name" value="PROKAR_LIPOPROTEIN"/>
    <property type="match status" value="1"/>
</dbReference>
<reference evidence="4 5" key="2">
    <citation type="submission" date="2023-11" db="EMBL/GenBank/DDBJ databases">
        <authorList>
            <person name="Lara A.C."/>
            <person name="Chronakova A."/>
        </authorList>
    </citation>
    <scope>NUCLEOTIDE SEQUENCE [LARGE SCALE GENOMIC DNA]</scope>
    <source>
        <strain evidence="4 5">BCCO 10_0856</strain>
    </source>
</reference>
<reference evidence="4 5" key="1">
    <citation type="submission" date="2023-11" db="EMBL/GenBank/DDBJ databases">
        <title>Lentzea sokolovensis, sp. nov., Lentzea kristufkii, sp. nov., and Lentzea miocenensis, sp. nov., rare actinobacteria from Sokolov Coal Basin, Miocene lacustrine sediment, Czech Republic.</title>
        <authorList>
            <person name="Lara A."/>
            <person name="Kotroba L."/>
            <person name="Nouioui I."/>
            <person name="Neumann-Schaal M."/>
            <person name="Mast Y."/>
            <person name="Chronakova A."/>
        </authorList>
    </citation>
    <scope>NUCLEOTIDE SEQUENCE [LARGE SCALE GENOMIC DNA]</scope>
    <source>
        <strain evidence="4 5">BCCO 10_0856</strain>
    </source>
</reference>
<keyword evidence="2" id="KW-0732">Signal</keyword>
<feature type="signal peptide" evidence="2">
    <location>
        <begin position="1"/>
        <end position="21"/>
    </location>
</feature>